<dbReference type="InterPro" id="IPR017642">
    <property type="entry name" value="DNA_S_mod_DndB"/>
</dbReference>
<accession>A0A174X163</accession>
<dbReference type="AlphaFoldDB" id="A0A174X163"/>
<dbReference type="EMBL" id="CZBL01000021">
    <property type="protein sequence ID" value="CUQ51496.1"/>
    <property type="molecule type" value="Genomic_DNA"/>
</dbReference>
<reference evidence="1 2" key="1">
    <citation type="submission" date="2015-09" db="EMBL/GenBank/DDBJ databases">
        <authorList>
            <consortium name="Pathogen Informatics"/>
        </authorList>
    </citation>
    <scope>NUCLEOTIDE SEQUENCE [LARGE SCALE GENOMIC DNA]</scope>
    <source>
        <strain evidence="1 2">2789STDY5834946</strain>
    </source>
</reference>
<evidence type="ECO:0000313" key="2">
    <source>
        <dbReference type="Proteomes" id="UP000095725"/>
    </source>
</evidence>
<gene>
    <name evidence="1" type="ORF">ERS852558_04044</name>
</gene>
<organism evidence="1 2">
    <name type="scientific">Bacteroides caccae</name>
    <dbReference type="NCBI Taxonomy" id="47678"/>
    <lineage>
        <taxon>Bacteria</taxon>
        <taxon>Pseudomonadati</taxon>
        <taxon>Bacteroidota</taxon>
        <taxon>Bacteroidia</taxon>
        <taxon>Bacteroidales</taxon>
        <taxon>Bacteroidaceae</taxon>
        <taxon>Bacteroides</taxon>
    </lineage>
</organism>
<dbReference type="NCBIfam" id="TIGR03187">
    <property type="entry name" value="DGQHR"/>
    <property type="match status" value="1"/>
</dbReference>
<name>A0A174X163_9BACE</name>
<dbReference type="NCBIfam" id="TIGR04172">
    <property type="entry name" value="DGQHR_dnd_1"/>
    <property type="match status" value="1"/>
</dbReference>
<dbReference type="InterPro" id="IPR017601">
    <property type="entry name" value="DGQHR-contain_dom"/>
</dbReference>
<dbReference type="CDD" id="cd16413">
    <property type="entry name" value="DGQHR_domain"/>
    <property type="match status" value="1"/>
</dbReference>
<dbReference type="RefSeq" id="WP_055256800.1">
    <property type="nucleotide sequence ID" value="NZ_CZBL01000021.1"/>
</dbReference>
<protein>
    <submittedName>
        <fullName evidence="1">DNA phosphorothioation-associated DGQHR protein 1</fullName>
    </submittedName>
</protein>
<dbReference type="Proteomes" id="UP000095725">
    <property type="component" value="Unassembled WGS sequence"/>
</dbReference>
<proteinExistence type="predicted"/>
<evidence type="ECO:0000313" key="1">
    <source>
        <dbReference type="EMBL" id="CUQ51496.1"/>
    </source>
</evidence>
<sequence>MEVKAIKVVQPLGEFYIAKIKARELLKISTSSVARYDKDGNLKGNQRPLDPKRLKAIANFIMSDEMSFPTSILIAANIDRDGKIIEDIEDRWDVKQTGSTDIYNLIIPDKVTSLVIDGQHRLNAFNFAEESCKDIELVCSIFIDLPNPYQAYLFATINGNQKRVDKSLALELFGFDVENEPQNTWSPEKLAVYFTRKFNFTKGSPLYQKIKLAPLFSELEDLVNKDKWLLSTAAMVDGIMSLISSNPQKDRDMLAMKKTSIWSDKTRSVLTNNGKPVLRYLYLGSKDDELYSILEKYFCSVKTILWDNAANDSVILKTIGISVLFDILKNILEVDGIQESYDSYINKIRDVNYSSHYFALSGGGKTKLRRILKFKLELIAESELQESDKEFLVNNIS</sequence>
<dbReference type="InterPro" id="IPR026440">
    <property type="entry name" value="DNA_PRithio_assoc_DGOHR_pro_1"/>
</dbReference>
<dbReference type="Pfam" id="PF14072">
    <property type="entry name" value="DndB"/>
    <property type="match status" value="1"/>
</dbReference>